<reference evidence="1 2" key="1">
    <citation type="submission" date="2021-06" db="EMBL/GenBank/DDBJ databases">
        <title>Caerostris extrusa draft genome.</title>
        <authorList>
            <person name="Kono N."/>
            <person name="Arakawa K."/>
        </authorList>
    </citation>
    <scope>NUCLEOTIDE SEQUENCE [LARGE SCALE GENOMIC DNA]</scope>
</reference>
<gene>
    <name evidence="1" type="ORF">CEXT_93481</name>
</gene>
<organism evidence="1 2">
    <name type="scientific">Caerostris extrusa</name>
    <name type="common">Bark spider</name>
    <name type="synonym">Caerostris bankana</name>
    <dbReference type="NCBI Taxonomy" id="172846"/>
    <lineage>
        <taxon>Eukaryota</taxon>
        <taxon>Metazoa</taxon>
        <taxon>Ecdysozoa</taxon>
        <taxon>Arthropoda</taxon>
        <taxon>Chelicerata</taxon>
        <taxon>Arachnida</taxon>
        <taxon>Araneae</taxon>
        <taxon>Araneomorphae</taxon>
        <taxon>Entelegynae</taxon>
        <taxon>Araneoidea</taxon>
        <taxon>Araneidae</taxon>
        <taxon>Caerostris</taxon>
    </lineage>
</organism>
<dbReference type="Proteomes" id="UP001054945">
    <property type="component" value="Unassembled WGS sequence"/>
</dbReference>
<proteinExistence type="predicted"/>
<name>A0AAV4U232_CAEEX</name>
<evidence type="ECO:0000313" key="2">
    <source>
        <dbReference type="Proteomes" id="UP001054945"/>
    </source>
</evidence>
<evidence type="ECO:0000313" key="1">
    <source>
        <dbReference type="EMBL" id="GIY51820.1"/>
    </source>
</evidence>
<dbReference type="EMBL" id="BPLR01012166">
    <property type="protein sequence ID" value="GIY51820.1"/>
    <property type="molecule type" value="Genomic_DNA"/>
</dbReference>
<comment type="caution">
    <text evidence="1">The sequence shown here is derived from an EMBL/GenBank/DDBJ whole genome shotgun (WGS) entry which is preliminary data.</text>
</comment>
<dbReference type="AlphaFoldDB" id="A0AAV4U232"/>
<keyword evidence="2" id="KW-1185">Reference proteome</keyword>
<protein>
    <submittedName>
        <fullName evidence="1">Uncharacterized protein</fullName>
    </submittedName>
</protein>
<accession>A0AAV4U232</accession>
<sequence>MMTRKINNNFVERNEQKFEHTTEQREVDELITDITFTNVSQANGHSIPAASVQNSSSPDPLIVCIVQIITDEYRTDGGYNRIQNRWRLMN</sequence>